<dbReference type="AlphaFoldDB" id="A0A0F9J757"/>
<comment type="caution">
    <text evidence="1">The sequence shown here is derived from an EMBL/GenBank/DDBJ whole genome shotgun (WGS) entry which is preliminary data.</text>
</comment>
<sequence>MNEEFDYIKCWLSKGIIVYSFELKGKCPNCGYVLMENEFGNWICDYCQKQSLYDRYNYIKKLRKKWQLNDI</sequence>
<organism evidence="1">
    <name type="scientific">marine sediment metagenome</name>
    <dbReference type="NCBI Taxonomy" id="412755"/>
    <lineage>
        <taxon>unclassified sequences</taxon>
        <taxon>metagenomes</taxon>
        <taxon>ecological metagenomes</taxon>
    </lineage>
</organism>
<evidence type="ECO:0000313" key="1">
    <source>
        <dbReference type="EMBL" id="KKM65348.1"/>
    </source>
</evidence>
<name>A0A0F9J757_9ZZZZ</name>
<dbReference type="EMBL" id="LAZR01010740">
    <property type="protein sequence ID" value="KKM65348.1"/>
    <property type="molecule type" value="Genomic_DNA"/>
</dbReference>
<proteinExistence type="predicted"/>
<gene>
    <name evidence="1" type="ORF">LCGC14_1492200</name>
</gene>
<reference evidence="1" key="1">
    <citation type="journal article" date="2015" name="Nature">
        <title>Complex archaea that bridge the gap between prokaryotes and eukaryotes.</title>
        <authorList>
            <person name="Spang A."/>
            <person name="Saw J.H."/>
            <person name="Jorgensen S.L."/>
            <person name="Zaremba-Niedzwiedzka K."/>
            <person name="Martijn J."/>
            <person name="Lind A.E."/>
            <person name="van Eijk R."/>
            <person name="Schleper C."/>
            <person name="Guy L."/>
            <person name="Ettema T.J."/>
        </authorList>
    </citation>
    <scope>NUCLEOTIDE SEQUENCE</scope>
</reference>
<accession>A0A0F9J757</accession>
<protein>
    <submittedName>
        <fullName evidence="1">Uncharacterized protein</fullName>
    </submittedName>
</protein>